<dbReference type="KEGG" id="spal:FM071_01515"/>
<keyword evidence="2" id="KW-1185">Reference proteome</keyword>
<proteinExistence type="predicted"/>
<name>A0A7M1BAA2_9BACT</name>
<reference evidence="1 2" key="1">
    <citation type="submission" date="2019-07" db="EMBL/GenBank/DDBJ databases">
        <title>Sulfurimonas paralvinellae sp. nov., a novel mesophilic, hydrogen- and sulfur-oxidizing chemolithoautotroph within the Epsilonproteo- bacteria isolated from a deep-sea hydrothermal vent polychaete nest, reclassification of Thiomicrospira denitrificans as Sulfurimonas denitrificans comb. nov. and emended description of the genus Sulfurimonas.</title>
        <authorList>
            <person name="Wang S."/>
            <person name="Jiang L."/>
            <person name="Shao Z."/>
        </authorList>
    </citation>
    <scope>NUCLEOTIDE SEQUENCE [LARGE SCALE GENOMIC DNA]</scope>
    <source>
        <strain evidence="1 2">GO25</strain>
    </source>
</reference>
<dbReference type="EMBL" id="CP041406">
    <property type="protein sequence ID" value="QOP46677.1"/>
    <property type="molecule type" value="Genomic_DNA"/>
</dbReference>
<dbReference type="Proteomes" id="UP000593580">
    <property type="component" value="Chromosome"/>
</dbReference>
<protein>
    <submittedName>
        <fullName evidence="1">Uncharacterized protein</fullName>
    </submittedName>
</protein>
<sequence>MTALFFTTIINANQQEKKYSLRGVYGMATSNDLGEIVFGKFNPDQKDLKVYSVDGGYLLWNDLFDLPMDIYAKGGLSYYDENDHPNAYGADLYIKAFWNFDFWKNRVRFGFGEGISYTTRLLWTEENDAYNPDDSTNPDPTSKFLNYLDISLDFDLGKLVRSKTFEDLYLGVMIKHRSGVFGLFDGVHGGSNYNSFYIEKNF</sequence>
<organism evidence="1 2">
    <name type="scientific">Sulfurimonas paralvinellae</name>
    <dbReference type="NCBI Taxonomy" id="317658"/>
    <lineage>
        <taxon>Bacteria</taxon>
        <taxon>Pseudomonadati</taxon>
        <taxon>Campylobacterota</taxon>
        <taxon>Epsilonproteobacteria</taxon>
        <taxon>Campylobacterales</taxon>
        <taxon>Sulfurimonadaceae</taxon>
        <taxon>Sulfurimonas</taxon>
    </lineage>
</organism>
<evidence type="ECO:0000313" key="1">
    <source>
        <dbReference type="EMBL" id="QOP46677.1"/>
    </source>
</evidence>
<gene>
    <name evidence="1" type="ORF">FM071_01515</name>
</gene>
<accession>A0A7M1BAA2</accession>
<dbReference type="AlphaFoldDB" id="A0A7M1BAA2"/>
<evidence type="ECO:0000313" key="2">
    <source>
        <dbReference type="Proteomes" id="UP000593580"/>
    </source>
</evidence>